<dbReference type="InterPro" id="IPR003594">
    <property type="entry name" value="HATPase_dom"/>
</dbReference>
<dbReference type="Pfam" id="PF00989">
    <property type="entry name" value="PAS"/>
    <property type="match status" value="1"/>
</dbReference>
<dbReference type="PROSITE" id="PS50112">
    <property type="entry name" value="PAS"/>
    <property type="match status" value="1"/>
</dbReference>
<evidence type="ECO:0000256" key="6">
    <source>
        <dbReference type="ARBA" id="ARBA00023012"/>
    </source>
</evidence>
<dbReference type="SMART" id="SM00091">
    <property type="entry name" value="PAS"/>
    <property type="match status" value="1"/>
</dbReference>
<name>A0A178MGH8_9CHLR</name>
<dbReference type="Proteomes" id="UP000078287">
    <property type="component" value="Unassembled WGS sequence"/>
</dbReference>
<dbReference type="Pfam" id="PF02518">
    <property type="entry name" value="HATPase_c"/>
    <property type="match status" value="1"/>
</dbReference>
<dbReference type="PANTHER" id="PTHR43065:SF23">
    <property type="entry name" value="SENSOR HISTIDINE KINASE PDTAS"/>
    <property type="match status" value="1"/>
</dbReference>
<dbReference type="SMART" id="SM00387">
    <property type="entry name" value="HATPase_c"/>
    <property type="match status" value="1"/>
</dbReference>
<keyword evidence="1" id="KW-0597">Phosphoprotein</keyword>
<gene>
    <name evidence="9" type="ORF">A6A03_09135</name>
</gene>
<keyword evidence="5" id="KW-0067">ATP-binding</keyword>
<organism evidence="9 10">
    <name type="scientific">Chloroflexus islandicus</name>
    <dbReference type="NCBI Taxonomy" id="1707952"/>
    <lineage>
        <taxon>Bacteria</taxon>
        <taxon>Bacillati</taxon>
        <taxon>Chloroflexota</taxon>
        <taxon>Chloroflexia</taxon>
        <taxon>Chloroflexales</taxon>
        <taxon>Chloroflexineae</taxon>
        <taxon>Chloroflexaceae</taxon>
        <taxon>Chloroflexus</taxon>
    </lineage>
</organism>
<dbReference type="EMBL" id="LWQS01000034">
    <property type="protein sequence ID" value="OAN47790.1"/>
    <property type="molecule type" value="Genomic_DNA"/>
</dbReference>
<dbReference type="InterPro" id="IPR000014">
    <property type="entry name" value="PAS"/>
</dbReference>
<keyword evidence="6" id="KW-0902">Two-component regulatory system</keyword>
<dbReference type="SUPFAM" id="SSF55874">
    <property type="entry name" value="ATPase domain of HSP90 chaperone/DNA topoisomerase II/histidine kinase"/>
    <property type="match status" value="1"/>
</dbReference>
<comment type="caution">
    <text evidence="9">The sequence shown here is derived from an EMBL/GenBank/DDBJ whole genome shotgun (WGS) entry which is preliminary data.</text>
</comment>
<dbReference type="PROSITE" id="PS50109">
    <property type="entry name" value="HIS_KIN"/>
    <property type="match status" value="1"/>
</dbReference>
<dbReference type="Gene3D" id="3.30.450.20">
    <property type="entry name" value="PAS domain"/>
    <property type="match status" value="1"/>
</dbReference>
<evidence type="ECO:0000256" key="2">
    <source>
        <dbReference type="ARBA" id="ARBA00022679"/>
    </source>
</evidence>
<dbReference type="CDD" id="cd00130">
    <property type="entry name" value="PAS"/>
    <property type="match status" value="1"/>
</dbReference>
<sequence length="383" mass="40678">MGHEPQMSPAEIARLQARLAELEELVRALQMGEADALVIDGPRGPLIYTLRGAEHPYRVLVETMNEGALTLLADGTILYCNSKFAEMAGLPQDQLTGRSLLDLVAPADRLLCAELLSAGAAGSSKGPITLQAVDGSQRPAQISLRALRDETEANMCAVVTDLSGPQAVAAQLRAALAEKELLLREVHHRVKNNLQIVSSLLRLQAENISDERVSAAVQDSQNRIRALALVHEQLYRSESLAHIDIGEYLQNIATSVWRSLSVRGSPIRLASEVSHGISINIDQAIALGLIVTELVSNSVKHAFPHSAKDGVISLRLHKEGDALRVEVADNGVGMPPTVNTGGGSLGMQLVQGLCRQIGATLQFGAGPGTTVVIRAPIGKADAG</sequence>
<feature type="domain" description="PAS" evidence="8">
    <location>
        <begin position="53"/>
        <end position="109"/>
    </location>
</feature>
<protein>
    <submittedName>
        <fullName evidence="9">Histidine kinase</fullName>
    </submittedName>
</protein>
<keyword evidence="10" id="KW-1185">Reference proteome</keyword>
<accession>A0A178MGH8</accession>
<dbReference type="GO" id="GO:0006355">
    <property type="term" value="P:regulation of DNA-templated transcription"/>
    <property type="evidence" value="ECO:0007669"/>
    <property type="project" value="InterPro"/>
</dbReference>
<dbReference type="InterPro" id="IPR036890">
    <property type="entry name" value="HATPase_C_sf"/>
</dbReference>
<dbReference type="PANTHER" id="PTHR43065">
    <property type="entry name" value="SENSOR HISTIDINE KINASE"/>
    <property type="match status" value="1"/>
</dbReference>
<dbReference type="InterPro" id="IPR013767">
    <property type="entry name" value="PAS_fold"/>
</dbReference>
<dbReference type="RefSeq" id="WP_066783390.1">
    <property type="nucleotide sequence ID" value="NZ_LWQS01000034.1"/>
</dbReference>
<evidence type="ECO:0000256" key="1">
    <source>
        <dbReference type="ARBA" id="ARBA00022553"/>
    </source>
</evidence>
<proteinExistence type="predicted"/>
<dbReference type="NCBIfam" id="TIGR00229">
    <property type="entry name" value="sensory_box"/>
    <property type="match status" value="1"/>
</dbReference>
<dbReference type="AlphaFoldDB" id="A0A178MGH8"/>
<dbReference type="Gene3D" id="3.30.565.10">
    <property type="entry name" value="Histidine kinase-like ATPase, C-terminal domain"/>
    <property type="match status" value="1"/>
</dbReference>
<dbReference type="Pfam" id="PF07568">
    <property type="entry name" value="HisKA_2"/>
    <property type="match status" value="1"/>
</dbReference>
<dbReference type="OrthoDB" id="9767435at2"/>
<dbReference type="InterPro" id="IPR005467">
    <property type="entry name" value="His_kinase_dom"/>
</dbReference>
<evidence type="ECO:0000256" key="5">
    <source>
        <dbReference type="ARBA" id="ARBA00022840"/>
    </source>
</evidence>
<dbReference type="GO" id="GO:0005524">
    <property type="term" value="F:ATP binding"/>
    <property type="evidence" value="ECO:0007669"/>
    <property type="project" value="UniProtKB-KW"/>
</dbReference>
<dbReference type="GO" id="GO:0016301">
    <property type="term" value="F:kinase activity"/>
    <property type="evidence" value="ECO:0007669"/>
    <property type="project" value="UniProtKB-KW"/>
</dbReference>
<dbReference type="InterPro" id="IPR011495">
    <property type="entry name" value="Sig_transdc_His_kin_sub2_dim/P"/>
</dbReference>
<evidence type="ECO:0000256" key="4">
    <source>
        <dbReference type="ARBA" id="ARBA00022777"/>
    </source>
</evidence>
<keyword evidence="2" id="KW-0808">Transferase</keyword>
<dbReference type="STRING" id="1707952.A6A03_09135"/>
<feature type="domain" description="Histidine kinase" evidence="7">
    <location>
        <begin position="185"/>
        <end position="379"/>
    </location>
</feature>
<dbReference type="SUPFAM" id="SSF55785">
    <property type="entry name" value="PYP-like sensor domain (PAS domain)"/>
    <property type="match status" value="1"/>
</dbReference>
<keyword evidence="3" id="KW-0547">Nucleotide-binding</keyword>
<evidence type="ECO:0000256" key="3">
    <source>
        <dbReference type="ARBA" id="ARBA00022741"/>
    </source>
</evidence>
<reference evidence="9 10" key="1">
    <citation type="submission" date="2016-04" db="EMBL/GenBank/DDBJ databases">
        <title>Chloroflexus islandicus sp. nov., a thermophilic filamentous anoxygenic phototrophic bacterium from geyser Strokkur (Iceland).</title>
        <authorList>
            <person name="Gaisin V.A."/>
            <person name="Kalashnikov A.M."/>
            <person name="Sukhacheva M.V."/>
            <person name="Grouzdev D.S."/>
            <person name="Ivanov T.M."/>
            <person name="Kuznetsov B."/>
            <person name="Gorlenko V.M."/>
        </authorList>
    </citation>
    <scope>NUCLEOTIDE SEQUENCE [LARGE SCALE GENOMIC DNA]</scope>
    <source>
        <strain evidence="10">isl-2</strain>
    </source>
</reference>
<evidence type="ECO:0000259" key="7">
    <source>
        <dbReference type="PROSITE" id="PS50109"/>
    </source>
</evidence>
<dbReference type="InterPro" id="IPR035965">
    <property type="entry name" value="PAS-like_dom_sf"/>
</dbReference>
<evidence type="ECO:0000313" key="9">
    <source>
        <dbReference type="EMBL" id="OAN47790.1"/>
    </source>
</evidence>
<evidence type="ECO:0000259" key="8">
    <source>
        <dbReference type="PROSITE" id="PS50112"/>
    </source>
</evidence>
<evidence type="ECO:0000313" key="10">
    <source>
        <dbReference type="Proteomes" id="UP000078287"/>
    </source>
</evidence>
<dbReference type="GO" id="GO:0000160">
    <property type="term" value="P:phosphorelay signal transduction system"/>
    <property type="evidence" value="ECO:0007669"/>
    <property type="project" value="UniProtKB-KW"/>
</dbReference>
<keyword evidence="4 9" id="KW-0418">Kinase</keyword>